<comment type="pathway">
    <text evidence="10">Phospholipid metabolism.</text>
</comment>
<dbReference type="OrthoDB" id="7663182at2759"/>
<evidence type="ECO:0000256" key="10">
    <source>
        <dbReference type="ARBA" id="ARBA00025707"/>
    </source>
</evidence>
<evidence type="ECO:0000256" key="7">
    <source>
        <dbReference type="ARBA" id="ARBA00022989"/>
    </source>
</evidence>
<comment type="similarity">
    <text evidence="3">Belongs to the membrane-bound acyltransferase family.</text>
</comment>
<evidence type="ECO:0000256" key="15">
    <source>
        <dbReference type="ARBA" id="ARBA00049211"/>
    </source>
</evidence>
<dbReference type="GO" id="GO:0005789">
    <property type="term" value="C:endoplasmic reticulum membrane"/>
    <property type="evidence" value="ECO:0007669"/>
    <property type="project" value="UniProtKB-SubCell"/>
</dbReference>
<feature type="transmembrane region" description="Helical" evidence="18">
    <location>
        <begin position="278"/>
        <end position="293"/>
    </location>
</feature>
<dbReference type="Pfam" id="PF03062">
    <property type="entry name" value="MBOAT"/>
    <property type="match status" value="1"/>
</dbReference>
<comment type="subcellular location">
    <subcellularLocation>
        <location evidence="1">Endoplasmic reticulum membrane</location>
        <topology evidence="1">Multi-pass membrane protein</topology>
    </subcellularLocation>
</comment>
<dbReference type="PANTHER" id="PTHR13906">
    <property type="entry name" value="PORCUPINE"/>
    <property type="match status" value="1"/>
</dbReference>
<dbReference type="PANTHER" id="PTHR13906:SF16">
    <property type="entry name" value="LYSOPHOSPHOLIPID ACYLTRANSFERASE 7"/>
    <property type="match status" value="1"/>
</dbReference>
<comment type="catalytic activity">
    <reaction evidence="12">
        <text>a 1-acyl-sn-glycero-3-phospho-(1D-myo-inositol) + an acyl-CoA = a 1,2-diacyl-sn-glycero-3-phospho-(1D-myo-inositol) + CoA</text>
        <dbReference type="Rhea" id="RHEA:33195"/>
        <dbReference type="ChEBI" id="CHEBI:57287"/>
        <dbReference type="ChEBI" id="CHEBI:57880"/>
        <dbReference type="ChEBI" id="CHEBI:58342"/>
        <dbReference type="ChEBI" id="CHEBI:64771"/>
    </reaction>
    <physiologicalReaction direction="left-to-right" evidence="12">
        <dbReference type="Rhea" id="RHEA:33196"/>
    </physiologicalReaction>
</comment>
<evidence type="ECO:0000256" key="13">
    <source>
        <dbReference type="ARBA" id="ARBA00041626"/>
    </source>
</evidence>
<dbReference type="GO" id="GO:0071617">
    <property type="term" value="F:lysophospholipid acyltransferase activity"/>
    <property type="evidence" value="ECO:0007669"/>
    <property type="project" value="TreeGrafter"/>
</dbReference>
<evidence type="ECO:0000256" key="6">
    <source>
        <dbReference type="ARBA" id="ARBA00022824"/>
    </source>
</evidence>
<evidence type="ECO:0000256" key="9">
    <source>
        <dbReference type="ARBA" id="ARBA00023315"/>
    </source>
</evidence>
<keyword evidence="19" id="KW-1185">Reference proteome</keyword>
<dbReference type="AlphaFoldDB" id="A0A6P6DWF3"/>
<evidence type="ECO:0000256" key="4">
    <source>
        <dbReference type="ARBA" id="ARBA00022679"/>
    </source>
</evidence>
<evidence type="ECO:0000313" key="19">
    <source>
        <dbReference type="Proteomes" id="UP000515203"/>
    </source>
</evidence>
<keyword evidence="8 18" id="KW-0472">Membrane</keyword>
<gene>
    <name evidence="20" type="primary">LOC101579705</name>
</gene>
<accession>A0A6P6DWF3</accession>
<comment type="catalytic activity">
    <reaction evidence="11">
        <text>(5Z,8Z,11Z,14Z)-eicosatetraenoyl-CoA + 1-hexadecanoyl-sn-glycero-3-phosphocholine = 1-hexadecanoyl-2-(5Z,8Z,11Z,14Z-eicosatetraenoyl)-sn-glycero-3-phosphocholine + CoA</text>
        <dbReference type="Rhea" id="RHEA:35999"/>
        <dbReference type="ChEBI" id="CHEBI:57287"/>
        <dbReference type="ChEBI" id="CHEBI:57368"/>
        <dbReference type="ChEBI" id="CHEBI:72998"/>
        <dbReference type="ChEBI" id="CHEBI:73003"/>
    </reaction>
    <physiologicalReaction direction="left-to-right" evidence="11">
        <dbReference type="Rhea" id="RHEA:36000"/>
    </physiologicalReaction>
</comment>
<dbReference type="GO" id="GO:0030258">
    <property type="term" value="P:lipid modification"/>
    <property type="evidence" value="ECO:0007669"/>
    <property type="project" value="TreeGrafter"/>
</dbReference>
<keyword evidence="9" id="KW-0012">Acyltransferase</keyword>
<dbReference type="InterPro" id="IPR004299">
    <property type="entry name" value="MBOAT_fam"/>
</dbReference>
<feature type="transmembrane region" description="Helical" evidence="18">
    <location>
        <begin position="362"/>
        <end position="384"/>
    </location>
</feature>
<keyword evidence="4" id="KW-0808">Transferase</keyword>
<evidence type="ECO:0000256" key="16">
    <source>
        <dbReference type="ARBA" id="ARBA00049362"/>
    </source>
</evidence>
<name>A0A6P6DWF3_OCTDE</name>
<feature type="transmembrane region" description="Helical" evidence="18">
    <location>
        <begin position="153"/>
        <end position="172"/>
    </location>
</feature>
<dbReference type="InParanoid" id="A0A6P6DWF3"/>
<evidence type="ECO:0000313" key="20">
    <source>
        <dbReference type="RefSeq" id="XP_023564297.1"/>
    </source>
</evidence>
<dbReference type="RefSeq" id="XP_023564297.1">
    <property type="nucleotide sequence ID" value="XM_023708529.1"/>
</dbReference>
<feature type="transmembrane region" description="Helical" evidence="18">
    <location>
        <begin position="6"/>
        <end position="22"/>
    </location>
</feature>
<comment type="catalytic activity">
    <reaction evidence="16">
        <text>1-octadecanoyl-sn-glycero-3-phospho-(1D-myo-inositol) + (5Z,8Z,11Z,14Z)-eicosatetraenoyl-CoA = 1-octadecanoyl-2-(5Z,8Z,11Z,14Z-eicosatetraenoyl)-sn-glycero-3-phospho-(1D-myo-inositol) + CoA</text>
        <dbReference type="Rhea" id="RHEA:36835"/>
        <dbReference type="ChEBI" id="CHEBI:57287"/>
        <dbReference type="ChEBI" id="CHEBI:57368"/>
        <dbReference type="ChEBI" id="CHEBI:74243"/>
        <dbReference type="ChEBI" id="CHEBI:133606"/>
    </reaction>
    <physiologicalReaction direction="left-to-right" evidence="16">
        <dbReference type="Rhea" id="RHEA:36836"/>
    </physiologicalReaction>
</comment>
<evidence type="ECO:0000256" key="1">
    <source>
        <dbReference type="ARBA" id="ARBA00004477"/>
    </source>
</evidence>
<protein>
    <recommendedName>
        <fullName evidence="14">Leukocyte receptor cluster member 4</fullName>
    </recommendedName>
    <alternativeName>
        <fullName evidence="17">Lysophospholipid acyltransferase 7</fullName>
    </alternativeName>
    <alternativeName>
        <fullName evidence="13">Membrane-bound O-acyltransferase domain-containing protein 7</fullName>
    </alternativeName>
</protein>
<evidence type="ECO:0000256" key="3">
    <source>
        <dbReference type="ARBA" id="ARBA00010323"/>
    </source>
</evidence>
<feature type="transmembrane region" description="Helical" evidence="18">
    <location>
        <begin position="75"/>
        <end position="94"/>
    </location>
</feature>
<evidence type="ECO:0000256" key="14">
    <source>
        <dbReference type="ARBA" id="ARBA00041667"/>
    </source>
</evidence>
<evidence type="ECO:0000256" key="17">
    <source>
        <dbReference type="ARBA" id="ARBA00093678"/>
    </source>
</evidence>
<sequence length="409" mass="45565">MTPEEWTFLVILLISIPIGFLFKKAGPGLKRWGAAAVGLGLTVFTCGPHTLHSLITVLGTWALIQAQPCSCRSLALLWIFSYTLFFHTLSLLGLQTNMHTYIIQLLVTLKLVSLVRDIPDQHLAQRKEMAAGFSKPPALGLLPDVPSLMETLSYSYCYVGIMTVVLIALLAMGRPPAVRDGVPQPLPGQNGALVSVRAGTGADVGGAWLSCMSVPALIPTPSLEKAAALEYDYETIRNFDCYNGEFCISIREGMRYWNMTVQWWLAQYIYKSVPTRSYVVRSVWTLLLSAYWHGLHPGYYLSFFTMPLCLAAEGCLESALSGRLSPRGRKVWCCVHWFLKMRAYEYMFMSFVLLSVDNTFRYWSSVYFCIHVLALACLGIGLALGGHCPREQKMASQAPSLTPEKFRGE</sequence>
<dbReference type="GeneID" id="101579705"/>
<evidence type="ECO:0000256" key="2">
    <source>
        <dbReference type="ARBA" id="ARBA00005074"/>
    </source>
</evidence>
<feature type="transmembrane region" description="Helical" evidence="18">
    <location>
        <begin position="34"/>
        <end position="55"/>
    </location>
</feature>
<comment type="pathway">
    <text evidence="2">Lipid metabolism; phospholipid metabolism.</text>
</comment>
<organism evidence="19 20">
    <name type="scientific">Octodon degus</name>
    <name type="common">Degu</name>
    <name type="synonym">Sciurus degus</name>
    <dbReference type="NCBI Taxonomy" id="10160"/>
    <lineage>
        <taxon>Eukaryota</taxon>
        <taxon>Metazoa</taxon>
        <taxon>Chordata</taxon>
        <taxon>Craniata</taxon>
        <taxon>Vertebrata</taxon>
        <taxon>Euteleostomi</taxon>
        <taxon>Mammalia</taxon>
        <taxon>Eutheria</taxon>
        <taxon>Euarchontoglires</taxon>
        <taxon>Glires</taxon>
        <taxon>Rodentia</taxon>
        <taxon>Hystricomorpha</taxon>
        <taxon>Octodontidae</taxon>
        <taxon>Octodon</taxon>
    </lineage>
</organism>
<keyword evidence="6" id="KW-0256">Endoplasmic reticulum</keyword>
<evidence type="ECO:0000256" key="18">
    <source>
        <dbReference type="SAM" id="Phobius"/>
    </source>
</evidence>
<keyword evidence="7 18" id="KW-1133">Transmembrane helix</keyword>
<dbReference type="InterPro" id="IPR049941">
    <property type="entry name" value="LPLAT_7/PORCN-like"/>
</dbReference>
<reference evidence="20" key="1">
    <citation type="submission" date="2025-08" db="UniProtKB">
        <authorList>
            <consortium name="RefSeq"/>
        </authorList>
    </citation>
    <scope>IDENTIFICATION</scope>
</reference>
<proteinExistence type="inferred from homology"/>
<dbReference type="GO" id="GO:0006661">
    <property type="term" value="P:phosphatidylinositol biosynthetic process"/>
    <property type="evidence" value="ECO:0007669"/>
    <property type="project" value="TreeGrafter"/>
</dbReference>
<dbReference type="GO" id="GO:0044233">
    <property type="term" value="C:mitochondria-associated endoplasmic reticulum membrane contact site"/>
    <property type="evidence" value="ECO:0007669"/>
    <property type="project" value="TreeGrafter"/>
</dbReference>
<keyword evidence="5 18" id="KW-0812">Transmembrane</keyword>
<evidence type="ECO:0000256" key="5">
    <source>
        <dbReference type="ARBA" id="ARBA00022692"/>
    </source>
</evidence>
<evidence type="ECO:0000256" key="11">
    <source>
        <dbReference type="ARBA" id="ARBA00035964"/>
    </source>
</evidence>
<dbReference type="Proteomes" id="UP000515203">
    <property type="component" value="Unplaced"/>
</dbReference>
<evidence type="ECO:0000256" key="8">
    <source>
        <dbReference type="ARBA" id="ARBA00023136"/>
    </source>
</evidence>
<dbReference type="GO" id="GO:0008374">
    <property type="term" value="F:O-acyltransferase activity"/>
    <property type="evidence" value="ECO:0007669"/>
    <property type="project" value="UniProtKB-ARBA"/>
</dbReference>
<comment type="catalytic activity">
    <reaction evidence="15">
        <text>a 1-acyl-sn-glycero-3-phospho-(1D-myo-inositol) + (5Z,8Z,11Z,14Z)-eicosatetraenoyl-CoA = a 1-acyl-2-(5Z,8Z,11Z,14Z-eicosatetraenoyl)-sn-glycero-3-phospho-(1D-myo-inositol) + CoA</text>
        <dbReference type="Rhea" id="RHEA:37015"/>
        <dbReference type="ChEBI" id="CHEBI:57287"/>
        <dbReference type="ChEBI" id="CHEBI:57368"/>
        <dbReference type="ChEBI" id="CHEBI:64771"/>
        <dbReference type="ChEBI" id="CHEBI:75243"/>
    </reaction>
    <physiologicalReaction direction="left-to-right" evidence="15">
        <dbReference type="Rhea" id="RHEA:37016"/>
    </physiologicalReaction>
</comment>
<evidence type="ECO:0000256" key="12">
    <source>
        <dbReference type="ARBA" id="ARBA00036730"/>
    </source>
</evidence>